<dbReference type="Pfam" id="PF00903">
    <property type="entry name" value="Glyoxalase"/>
    <property type="match status" value="1"/>
</dbReference>
<sequence>MASTIIPTLRYRDAKTMIAWLCDTFGFERHAIHESENGGIVHAELVYGDGMVMLGDARDDAFGSLQAPPAGDRPVSQSPYVVVKDVEQLYAAARAAGATIVMDLRDQSYGSREFSCRDPEGHLWNFGTYNPWKVGE</sequence>
<keyword evidence="3" id="KW-1185">Reference proteome</keyword>
<gene>
    <name evidence="2" type="ORF">GGR03_004352</name>
</gene>
<protein>
    <submittedName>
        <fullName evidence="2">Putative glyoxalase superfamily protein PhnB</fullName>
    </submittedName>
</protein>
<evidence type="ECO:0000259" key="1">
    <source>
        <dbReference type="PROSITE" id="PS51819"/>
    </source>
</evidence>
<evidence type="ECO:0000313" key="2">
    <source>
        <dbReference type="EMBL" id="MBB4005253.1"/>
    </source>
</evidence>
<dbReference type="InterPro" id="IPR029068">
    <property type="entry name" value="Glyas_Bleomycin-R_OHBP_Dase"/>
</dbReference>
<evidence type="ECO:0000313" key="3">
    <source>
        <dbReference type="Proteomes" id="UP000588647"/>
    </source>
</evidence>
<accession>A0A7W6MRR1</accession>
<dbReference type="EMBL" id="JACIEM010000006">
    <property type="protein sequence ID" value="MBB4005253.1"/>
    <property type="molecule type" value="Genomic_DNA"/>
</dbReference>
<dbReference type="Proteomes" id="UP000588647">
    <property type="component" value="Unassembled WGS sequence"/>
</dbReference>
<dbReference type="Gene3D" id="3.30.720.110">
    <property type="match status" value="1"/>
</dbReference>
<organism evidence="2 3">
    <name type="scientific">Aurantimonas endophytica</name>
    <dbReference type="NCBI Taxonomy" id="1522175"/>
    <lineage>
        <taxon>Bacteria</taxon>
        <taxon>Pseudomonadati</taxon>
        <taxon>Pseudomonadota</taxon>
        <taxon>Alphaproteobacteria</taxon>
        <taxon>Hyphomicrobiales</taxon>
        <taxon>Aurantimonadaceae</taxon>
        <taxon>Aurantimonas</taxon>
    </lineage>
</organism>
<dbReference type="AlphaFoldDB" id="A0A7W6MRR1"/>
<dbReference type="Gene3D" id="3.30.720.120">
    <property type="match status" value="1"/>
</dbReference>
<dbReference type="InterPro" id="IPR037523">
    <property type="entry name" value="VOC_core"/>
</dbReference>
<dbReference type="InterPro" id="IPR004360">
    <property type="entry name" value="Glyas_Fos-R_dOase_dom"/>
</dbReference>
<dbReference type="PANTHER" id="PTHR34109:SF1">
    <property type="entry name" value="VOC DOMAIN-CONTAINING PROTEIN"/>
    <property type="match status" value="1"/>
</dbReference>
<reference evidence="2 3" key="1">
    <citation type="submission" date="2020-08" db="EMBL/GenBank/DDBJ databases">
        <title>Genomic Encyclopedia of Type Strains, Phase IV (KMG-IV): sequencing the most valuable type-strain genomes for metagenomic binning, comparative biology and taxonomic classification.</title>
        <authorList>
            <person name="Goeker M."/>
        </authorList>
    </citation>
    <scope>NUCLEOTIDE SEQUENCE [LARGE SCALE GENOMIC DNA]</scope>
    <source>
        <strain evidence="2 3">DSM 103570</strain>
    </source>
</reference>
<comment type="caution">
    <text evidence="2">The sequence shown here is derived from an EMBL/GenBank/DDBJ whole genome shotgun (WGS) entry which is preliminary data.</text>
</comment>
<dbReference type="SUPFAM" id="SSF54593">
    <property type="entry name" value="Glyoxalase/Bleomycin resistance protein/Dihydroxybiphenyl dioxygenase"/>
    <property type="match status" value="1"/>
</dbReference>
<dbReference type="PROSITE" id="PS51819">
    <property type="entry name" value="VOC"/>
    <property type="match status" value="1"/>
</dbReference>
<feature type="domain" description="VOC" evidence="1">
    <location>
        <begin position="3"/>
        <end position="129"/>
    </location>
</feature>
<dbReference type="PANTHER" id="PTHR34109">
    <property type="entry name" value="BNAUNNG04460D PROTEIN-RELATED"/>
    <property type="match status" value="1"/>
</dbReference>
<proteinExistence type="predicted"/>
<dbReference type="RefSeq" id="WP_183210833.1">
    <property type="nucleotide sequence ID" value="NZ_JAAAMM010000006.1"/>
</dbReference>
<name>A0A7W6MRR1_9HYPH</name>